<gene>
    <name evidence="1" type="ORF">M441DRAFT_300776</name>
</gene>
<dbReference type="EMBL" id="KZ679257">
    <property type="protein sequence ID" value="PTB44894.1"/>
    <property type="molecule type" value="Genomic_DNA"/>
</dbReference>
<evidence type="ECO:0000313" key="1">
    <source>
        <dbReference type="EMBL" id="PTB44894.1"/>
    </source>
</evidence>
<proteinExistence type="predicted"/>
<dbReference type="Proteomes" id="UP000240493">
    <property type="component" value="Unassembled WGS sequence"/>
</dbReference>
<accession>A0A2T3ZJA7</accession>
<dbReference type="AlphaFoldDB" id="A0A2T3ZJA7"/>
<sequence length="155" mass="16901">MLPWLSLTCCPPIILYSPCPSFCFDFYCPILSHPTPSYPIPSHPIFLFHPSLIVFILFLKILLNLPPFPPAAGTCPPFQTARCKGLSSSPACCYIIHHIHMCYIPTYIRALSIVPKRAARSALQGSACVLAAARHHHLLPAGGHGLRASSSQSPT</sequence>
<reference evidence="1 2" key="1">
    <citation type="submission" date="2016-07" db="EMBL/GenBank/DDBJ databases">
        <title>Multiple horizontal gene transfer events from other fungi enriched the ability of initially mycotrophic Trichoderma (Ascomycota) to feed on dead plant biomass.</title>
        <authorList>
            <consortium name="DOE Joint Genome Institute"/>
            <person name="Aerts A."/>
            <person name="Atanasova L."/>
            <person name="Chenthamara K."/>
            <person name="Zhang J."/>
            <person name="Grujic M."/>
            <person name="Henrissat B."/>
            <person name="Kuo A."/>
            <person name="Salamov A."/>
            <person name="Lipzen A."/>
            <person name="Labutti K."/>
            <person name="Barry K."/>
            <person name="Miao Y."/>
            <person name="Rahimi M.J."/>
            <person name="Shen Q."/>
            <person name="Grigoriev I.V."/>
            <person name="Kubicek C.P."/>
            <person name="Druzhinina I.S."/>
        </authorList>
    </citation>
    <scope>NUCLEOTIDE SEQUENCE [LARGE SCALE GENOMIC DNA]</scope>
    <source>
        <strain evidence="1 2">CBS 433.97</strain>
    </source>
</reference>
<protein>
    <submittedName>
        <fullName evidence="1">Uncharacterized protein</fullName>
    </submittedName>
</protein>
<organism evidence="1 2">
    <name type="scientific">Trichoderma asperellum (strain ATCC 204424 / CBS 433.97 / NBRC 101777)</name>
    <dbReference type="NCBI Taxonomy" id="1042311"/>
    <lineage>
        <taxon>Eukaryota</taxon>
        <taxon>Fungi</taxon>
        <taxon>Dikarya</taxon>
        <taxon>Ascomycota</taxon>
        <taxon>Pezizomycotina</taxon>
        <taxon>Sordariomycetes</taxon>
        <taxon>Hypocreomycetidae</taxon>
        <taxon>Hypocreales</taxon>
        <taxon>Hypocreaceae</taxon>
        <taxon>Trichoderma</taxon>
    </lineage>
</organism>
<evidence type="ECO:0000313" key="2">
    <source>
        <dbReference type="Proteomes" id="UP000240493"/>
    </source>
</evidence>
<name>A0A2T3ZJA7_TRIA4</name>
<keyword evidence="2" id="KW-1185">Reference proteome</keyword>